<dbReference type="Proteomes" id="UP000306420">
    <property type="component" value="Unassembled WGS sequence"/>
</dbReference>
<dbReference type="EMBL" id="VBSP01000016">
    <property type="protein sequence ID" value="TLQ41473.1"/>
    <property type="molecule type" value="Genomic_DNA"/>
</dbReference>
<evidence type="ECO:0000313" key="2">
    <source>
        <dbReference type="Proteomes" id="UP000306420"/>
    </source>
</evidence>
<organism evidence="1 2">
    <name type="scientific">Ruoffia tabacinasalis</name>
    <dbReference type="NCBI Taxonomy" id="87458"/>
    <lineage>
        <taxon>Bacteria</taxon>
        <taxon>Bacillati</taxon>
        <taxon>Bacillota</taxon>
        <taxon>Bacilli</taxon>
        <taxon>Lactobacillales</taxon>
        <taxon>Aerococcaceae</taxon>
        <taxon>Ruoffia</taxon>
    </lineage>
</organism>
<sequence length="472" mass="53830">MKKRSKILLGLIILLSLGLAQGKIGYAQALDEQRELVIQNLMTGTTENFSYEEVEAYLASEEVALLESGEFKSYVSYGMNHQHSTVQGMLVEAYLRDYLEVNSDIESLYPYAVDFEALPDTLNFYGVNDDDYSFEDFIVYNRSDQLEIHHNYWNAHQTHLRGDVYHGSPTLNGTQEVLVFVPDAMDDKYVKVNSQVIIQEEIVHRKDYIFYFFYNDQGGISLLKWDALNSPRVLKEYVTLETRAELEAMVVGWSEWSLPEDWRMLSPRRLDVPPVTWVLTSVGNGEDIAIEPIFGQEGIVSGYINPNYTVEVKTVNVYGDNATSFYTGQPNQDGYFSIDPDVTFGMEPSIKIFDGNGRVVYESDLEVYQYRPTALEHESGYLTLERYFIGQDYMEGYTYPGAEVSFFYLDGYASTGRPSVTADSTGYFYAEVPGHQTAKKTTLVSVMHPETGEEITVAPYPWTQEELDNAQW</sequence>
<reference evidence="1 2" key="1">
    <citation type="submission" date="2019-05" db="EMBL/GenBank/DDBJ databases">
        <title>The metagenome of a microbial culture collection derived from dairy environment covers the genomic content of the human microbiome.</title>
        <authorList>
            <person name="Roder T."/>
            <person name="Wuthrich D."/>
            <person name="Sattari Z."/>
            <person name="Von Ah U."/>
            <person name="Bar C."/>
            <person name="Ronchi F."/>
            <person name="Macpherson A.J."/>
            <person name="Ganal-Vonarburg S.C."/>
            <person name="Bruggmann R."/>
            <person name="Vergeres G."/>
        </authorList>
    </citation>
    <scope>NUCLEOTIDE SEQUENCE [LARGE SCALE GENOMIC DNA]</scope>
    <source>
        <strain evidence="1 2">FAM 24227</strain>
    </source>
</reference>
<comment type="caution">
    <text evidence="1">The sequence shown here is derived from an EMBL/GenBank/DDBJ whole genome shotgun (WGS) entry which is preliminary data.</text>
</comment>
<dbReference type="RefSeq" id="WP_138404457.1">
    <property type="nucleotide sequence ID" value="NZ_VBSP01000016.1"/>
</dbReference>
<dbReference type="OrthoDB" id="2140600at2"/>
<gene>
    <name evidence="1" type="ORF">FEZ33_05770</name>
</gene>
<dbReference type="AlphaFoldDB" id="A0A5R9DV19"/>
<protein>
    <submittedName>
        <fullName evidence="1">Uncharacterized protein</fullName>
    </submittedName>
</protein>
<accession>A0A5R9DV19</accession>
<evidence type="ECO:0000313" key="1">
    <source>
        <dbReference type="EMBL" id="TLQ41473.1"/>
    </source>
</evidence>
<name>A0A5R9DV19_9LACT</name>
<proteinExistence type="predicted"/>